<evidence type="ECO:0000313" key="1">
    <source>
        <dbReference type="EMBL" id="MCL6273296.1"/>
    </source>
</evidence>
<accession>A0ABT0PQP6</accession>
<gene>
    <name evidence="1" type="ORF">M3P19_04705</name>
</gene>
<organism evidence="1 2">
    <name type="scientific">Flagellimonas spongiicola</name>
    <dbReference type="NCBI Taxonomy" id="2942208"/>
    <lineage>
        <taxon>Bacteria</taxon>
        <taxon>Pseudomonadati</taxon>
        <taxon>Bacteroidota</taxon>
        <taxon>Flavobacteriia</taxon>
        <taxon>Flavobacteriales</taxon>
        <taxon>Flavobacteriaceae</taxon>
        <taxon>Flagellimonas</taxon>
    </lineage>
</organism>
<dbReference type="Proteomes" id="UP001203607">
    <property type="component" value="Unassembled WGS sequence"/>
</dbReference>
<name>A0ABT0PQP6_9FLAO</name>
<evidence type="ECO:0000313" key="2">
    <source>
        <dbReference type="Proteomes" id="UP001203607"/>
    </source>
</evidence>
<proteinExistence type="predicted"/>
<reference evidence="1 2" key="1">
    <citation type="submission" date="2022-05" db="EMBL/GenBank/DDBJ databases">
        <authorList>
            <person name="Park J.-S."/>
        </authorList>
    </citation>
    <scope>NUCLEOTIDE SEQUENCE [LARGE SCALE GENOMIC DNA]</scope>
    <source>
        <strain evidence="1 2">2012CJ35-5</strain>
    </source>
</reference>
<dbReference type="EMBL" id="JAMFMA010000001">
    <property type="protein sequence ID" value="MCL6273296.1"/>
    <property type="molecule type" value="Genomic_DNA"/>
</dbReference>
<dbReference type="RefSeq" id="WP_249656473.1">
    <property type="nucleotide sequence ID" value="NZ_JAMFMA010000001.1"/>
</dbReference>
<keyword evidence="2" id="KW-1185">Reference proteome</keyword>
<protein>
    <submittedName>
        <fullName evidence="1">Uncharacterized protein</fullName>
    </submittedName>
</protein>
<comment type="caution">
    <text evidence="1">The sequence shown here is derived from an EMBL/GenBank/DDBJ whole genome shotgun (WGS) entry which is preliminary data.</text>
</comment>
<sequence length="312" mass="35466">MNFKEAAESVKSEGLSIVNASEWSDHWDDHYVIFADLIAFANRCILSSGITVNNLVRFHRAISDALEGIDDIVKYQFTDACFIVTKNVKSALIVATNIQNECLIHNHVQIEKVPHPLFFHMIVPKIAITKGSVLEIKSAKEIESIEKYSGISPNEFLAGEGIVRAYYLEKNTTGGLISVDPNYIEEFKKVSSGSSKIKTNSLYKMWKNDVENKYLSHDNVVDIPWLALQPRQRNKGELKLERTEDFKTKVESFNLIWRANFTEHINERTSTGVMKQYGGGISHLCDLIQMYGNYGQRAWDLTELNEAITKIK</sequence>